<dbReference type="CDD" id="cd06008">
    <property type="entry name" value="NF-X1-zinc-finger"/>
    <property type="match status" value="1"/>
</dbReference>
<evidence type="ECO:0000313" key="3">
    <source>
        <dbReference type="EMBL" id="LAB46358.1"/>
    </source>
</evidence>
<protein>
    <submittedName>
        <fullName evidence="3">Uncharacterized protein</fullName>
    </submittedName>
</protein>
<reference evidence="3" key="2">
    <citation type="submission" date="2017-11" db="EMBL/GenBank/DDBJ databases">
        <title>Coralsnake Venomics: Analyses of Venom Gland Transcriptomes and Proteomes of Six Brazilian Taxa.</title>
        <authorList>
            <person name="Aird S.D."/>
            <person name="Jorge da Silva N."/>
            <person name="Qiu L."/>
            <person name="Villar-Briones A."/>
            <person name="Aparecida-Saddi V."/>
            <person name="Campos-Telles M.P."/>
            <person name="Grau M."/>
            <person name="Mikheyev A.S."/>
        </authorList>
    </citation>
    <scope>NUCLEOTIDE SEQUENCE</scope>
    <source>
        <tissue evidence="3">Venom_gland</tissue>
    </source>
</reference>
<reference evidence="3" key="1">
    <citation type="submission" date="2017-07" db="EMBL/GenBank/DDBJ databases">
        <authorList>
            <person name="Mikheyev A."/>
            <person name="Grau M."/>
        </authorList>
    </citation>
    <scope>NUCLEOTIDE SEQUENCE</scope>
    <source>
        <tissue evidence="3">Venom_gland</tissue>
    </source>
</reference>
<dbReference type="EMBL" id="IACN01008201">
    <property type="protein sequence ID" value="LAB46358.1"/>
    <property type="molecule type" value="Transcribed_RNA"/>
</dbReference>
<feature type="coiled-coil region" evidence="1">
    <location>
        <begin position="92"/>
        <end position="139"/>
    </location>
</feature>
<accession>A0A2D4NM44</accession>
<feature type="transmembrane region" description="Helical" evidence="2">
    <location>
        <begin position="159"/>
        <end position="177"/>
    </location>
</feature>
<evidence type="ECO:0000256" key="2">
    <source>
        <dbReference type="SAM" id="Phobius"/>
    </source>
</evidence>
<keyword evidence="2" id="KW-0812">Transmembrane</keyword>
<dbReference type="AlphaFoldDB" id="A0A2D4NM44"/>
<organism evidence="3">
    <name type="scientific">Micrurus surinamensis</name>
    <name type="common">Surinam coral snake</name>
    <dbReference type="NCBI Taxonomy" id="129470"/>
    <lineage>
        <taxon>Eukaryota</taxon>
        <taxon>Metazoa</taxon>
        <taxon>Chordata</taxon>
        <taxon>Craniata</taxon>
        <taxon>Vertebrata</taxon>
        <taxon>Euteleostomi</taxon>
        <taxon>Lepidosauria</taxon>
        <taxon>Squamata</taxon>
        <taxon>Bifurcata</taxon>
        <taxon>Unidentata</taxon>
        <taxon>Episquamata</taxon>
        <taxon>Toxicofera</taxon>
        <taxon>Serpentes</taxon>
        <taxon>Colubroidea</taxon>
        <taxon>Elapidae</taxon>
        <taxon>Elapinae</taxon>
        <taxon>Micrurus</taxon>
    </lineage>
</organism>
<keyword evidence="2" id="KW-1133">Transmembrane helix</keyword>
<name>A0A2D4NM44_MICSU</name>
<proteinExistence type="predicted"/>
<evidence type="ECO:0000256" key="1">
    <source>
        <dbReference type="SAM" id="Coils"/>
    </source>
</evidence>
<keyword evidence="1" id="KW-0175">Coiled coil</keyword>
<sequence length="180" mass="21087">MIRIKCHCKLTSLYIECIKITNAEAKEKEELCSCKNQCPKELPCGHRCKEICHLGECCQNCNQKVKIRCPCKRLKKELLCSEVREGRCYLECDAVCREMKQKASEIKEAEARAAIEEEKRKQQAELEAFENRLKGRRKNKKKKDEIEIEQPLWQKYKNVILLPVCGIIVLMMAWFLAYSN</sequence>
<keyword evidence="2" id="KW-0472">Membrane</keyword>